<dbReference type="InParanoid" id="B6IFP1"/>
<dbReference type="AlphaFoldDB" id="B6IFP1"/>
<name>B6IFP1_CAEBR</name>
<dbReference type="KEGG" id="cbr:CBG_25516"/>
<dbReference type="GeneID" id="68917002"/>
<organism evidence="1 2">
    <name type="scientific">Caenorhabditis briggsae</name>
    <dbReference type="NCBI Taxonomy" id="6238"/>
    <lineage>
        <taxon>Eukaryota</taxon>
        <taxon>Metazoa</taxon>
        <taxon>Ecdysozoa</taxon>
        <taxon>Nematoda</taxon>
        <taxon>Chromadorea</taxon>
        <taxon>Rhabditida</taxon>
        <taxon>Rhabditina</taxon>
        <taxon>Rhabditomorpha</taxon>
        <taxon>Rhabditoidea</taxon>
        <taxon>Rhabditidae</taxon>
        <taxon>Peloderinae</taxon>
        <taxon>Caenorhabditis</taxon>
    </lineage>
</organism>
<dbReference type="Proteomes" id="UP000008549">
    <property type="component" value="Unassembled WGS sequence"/>
</dbReference>
<evidence type="ECO:0000313" key="1">
    <source>
        <dbReference type="EMBL" id="CAR98721.1"/>
    </source>
</evidence>
<evidence type="ECO:0000313" key="2">
    <source>
        <dbReference type="Proteomes" id="UP000008549"/>
    </source>
</evidence>
<accession>B6IFP1</accession>
<dbReference type="CTD" id="68917002"/>
<sequence length="21" mass="2562">MRDIKILLTDEMFIIISVTFY</sequence>
<dbReference type="HOGENOM" id="CLU_3426970_0_0_1"/>
<gene>
    <name evidence="1" type="ORF">CBG25516</name>
    <name evidence="1" type="ORF">CBG_25516</name>
</gene>
<keyword evidence="2" id="KW-1185">Reference proteome</keyword>
<dbReference type="RefSeq" id="XP_045098291.1">
    <property type="nucleotide sequence ID" value="XM_045242032.1"/>
</dbReference>
<reference evidence="1 2" key="1">
    <citation type="journal article" date="2003" name="PLoS Biol.">
        <title>The genome sequence of Caenorhabditis briggsae: a platform for comparative genomics.</title>
        <authorList>
            <person name="Stein L.D."/>
            <person name="Bao Z."/>
            <person name="Blasiar D."/>
            <person name="Blumenthal T."/>
            <person name="Brent M.R."/>
            <person name="Chen N."/>
            <person name="Chinwalla A."/>
            <person name="Clarke L."/>
            <person name="Clee C."/>
            <person name="Coghlan A."/>
            <person name="Coulson A."/>
            <person name="D'Eustachio P."/>
            <person name="Fitch D.H."/>
            <person name="Fulton L.A."/>
            <person name="Fulton R.E."/>
            <person name="Griffiths-Jones S."/>
            <person name="Harris T.W."/>
            <person name="Hillier L.W."/>
            <person name="Kamath R."/>
            <person name="Kuwabara P.E."/>
            <person name="Mardis E.R."/>
            <person name="Marra M.A."/>
            <person name="Miner T.L."/>
            <person name="Minx P."/>
            <person name="Mullikin J.C."/>
            <person name="Plumb R.W."/>
            <person name="Rogers J."/>
            <person name="Schein J.E."/>
            <person name="Sohrmann M."/>
            <person name="Spieth J."/>
            <person name="Stajich J.E."/>
            <person name="Wei C."/>
            <person name="Willey D."/>
            <person name="Wilson R.K."/>
            <person name="Durbin R."/>
            <person name="Waterston R.H."/>
        </authorList>
    </citation>
    <scope>NUCLEOTIDE SEQUENCE [LARGE SCALE GENOMIC DNA]</scope>
    <source>
        <strain evidence="1 2">AF16</strain>
    </source>
</reference>
<dbReference type="EMBL" id="HE600920">
    <property type="protein sequence ID" value="CAR98721.1"/>
    <property type="molecule type" value="Genomic_DNA"/>
</dbReference>
<protein>
    <submittedName>
        <fullName evidence="1">Protein CBG25516</fullName>
    </submittedName>
</protein>
<reference evidence="1 2" key="2">
    <citation type="journal article" date="2011" name="PLoS Genet.">
        <title>Caenorhabditis briggsae recombinant inbred line genotypes reveal inter-strain incompatibility and the evolution of recombination.</title>
        <authorList>
            <person name="Ross J.A."/>
            <person name="Koboldt D.C."/>
            <person name="Staisch J.E."/>
            <person name="Chamberlin H.M."/>
            <person name="Gupta B.P."/>
            <person name="Miller R.D."/>
            <person name="Baird S.E."/>
            <person name="Haag E.S."/>
        </authorList>
    </citation>
    <scope>NUCLEOTIDE SEQUENCE [LARGE SCALE GENOMIC DNA]</scope>
    <source>
        <strain evidence="1 2">AF16</strain>
    </source>
</reference>
<proteinExistence type="predicted"/>